<organism evidence="5 6">
    <name type="scientific">Botrytis porri</name>
    <dbReference type="NCBI Taxonomy" id="87229"/>
    <lineage>
        <taxon>Eukaryota</taxon>
        <taxon>Fungi</taxon>
        <taxon>Dikarya</taxon>
        <taxon>Ascomycota</taxon>
        <taxon>Pezizomycotina</taxon>
        <taxon>Leotiomycetes</taxon>
        <taxon>Helotiales</taxon>
        <taxon>Sclerotiniaceae</taxon>
        <taxon>Botrytis</taxon>
    </lineage>
</organism>
<dbReference type="EMBL" id="PQXO01000007">
    <property type="protein sequence ID" value="TGO92231.1"/>
    <property type="molecule type" value="Genomic_DNA"/>
</dbReference>
<dbReference type="Pfam" id="PF03059">
    <property type="entry name" value="NAS"/>
    <property type="match status" value="2"/>
</dbReference>
<dbReference type="PROSITE" id="PS51142">
    <property type="entry name" value="NAS"/>
    <property type="match status" value="1"/>
</dbReference>
<gene>
    <name evidence="5" type="ORF">BPOR_0007g00150</name>
</gene>
<protein>
    <recommendedName>
        <fullName evidence="7">Nicotianamine synthase</fullName>
    </recommendedName>
</protein>
<feature type="compositionally biased region" description="Basic and acidic residues" evidence="4">
    <location>
        <begin position="351"/>
        <end position="360"/>
    </location>
</feature>
<evidence type="ECO:0000256" key="2">
    <source>
        <dbReference type="ARBA" id="ARBA00022679"/>
    </source>
</evidence>
<evidence type="ECO:0000256" key="3">
    <source>
        <dbReference type="ARBA" id="ARBA00022691"/>
    </source>
</evidence>
<reference evidence="5 6" key="1">
    <citation type="submission" date="2017-12" db="EMBL/GenBank/DDBJ databases">
        <title>Comparative genomics of Botrytis spp.</title>
        <authorList>
            <person name="Valero-Jimenez C.A."/>
            <person name="Tapia P."/>
            <person name="Veloso J."/>
            <person name="Silva-Moreno E."/>
            <person name="Staats M."/>
            <person name="Valdes J.H."/>
            <person name="Van Kan J.A.L."/>
        </authorList>
    </citation>
    <scope>NUCLEOTIDE SEQUENCE [LARGE SCALE GENOMIC DNA]</scope>
    <source>
        <strain evidence="5 6">MUCL3349</strain>
    </source>
</reference>
<dbReference type="GO" id="GO:0030418">
    <property type="term" value="P:nicotianamine biosynthetic process"/>
    <property type="evidence" value="ECO:0007669"/>
    <property type="project" value="InterPro"/>
</dbReference>
<proteinExistence type="inferred from homology"/>
<evidence type="ECO:0000256" key="1">
    <source>
        <dbReference type="ARBA" id="ARBA00007009"/>
    </source>
</evidence>
<name>A0A4Z1L5S5_9HELO</name>
<keyword evidence="6" id="KW-1185">Reference proteome</keyword>
<sequence>MDKFSICSLLSSVRSIYRKTKTPSSSKCSSTSFSLVVETKEVIEGVPNPQAEVYTQKILSLYTQLSQLTDLSPSPVTNGLFSELVGTCITVVPGLISNLVLNDPRVSSILPMLREISHRILSTFPYDKNYEHLTRFELAAITSTGFTLSPSTNIAFIGSGPMPLTSLCILSALSSNHMKYNITPPSSIPSISPMPQYPTTITNIDSNPVANTQAQALCKSLGGLPSTGMKFLTSLAGSNDLDLSSYEIVWLAALVGGTQEDKECILRNVVGMMRKGSLLVMRGAWGLRSVLYCDFDVTTPAVTQYLDIRVRMDPFGDVVNSVIDEDRDEDGDEDAGMEFLFSFFGSFGEEEERRGEERGFQAEMNEGVNE</sequence>
<dbReference type="GO" id="GO:0030410">
    <property type="term" value="F:nicotianamine synthase activity"/>
    <property type="evidence" value="ECO:0007669"/>
    <property type="project" value="InterPro"/>
</dbReference>
<evidence type="ECO:0000313" key="6">
    <source>
        <dbReference type="Proteomes" id="UP000297280"/>
    </source>
</evidence>
<evidence type="ECO:0000256" key="4">
    <source>
        <dbReference type="SAM" id="MobiDB-lite"/>
    </source>
</evidence>
<comment type="caution">
    <text evidence="5">The sequence shown here is derived from an EMBL/GenBank/DDBJ whole genome shotgun (WGS) entry which is preliminary data.</text>
</comment>
<feature type="region of interest" description="Disordered" evidence="4">
    <location>
        <begin position="348"/>
        <end position="370"/>
    </location>
</feature>
<dbReference type="STRING" id="87229.A0A4Z1L5S5"/>
<dbReference type="PANTHER" id="PTHR32266">
    <property type="entry name" value="NICOTIANAMINE SYNTHASE 3"/>
    <property type="match status" value="1"/>
</dbReference>
<dbReference type="PANTHER" id="PTHR32266:SF12">
    <property type="entry name" value="NICOTIANAMINE SYNTHASE 3"/>
    <property type="match status" value="1"/>
</dbReference>
<dbReference type="InterPro" id="IPR004298">
    <property type="entry name" value="Nicotian_synth"/>
</dbReference>
<keyword evidence="3" id="KW-0949">S-adenosyl-L-methionine</keyword>
<dbReference type="InterPro" id="IPR029063">
    <property type="entry name" value="SAM-dependent_MTases_sf"/>
</dbReference>
<evidence type="ECO:0008006" key="7">
    <source>
        <dbReference type="Google" id="ProtNLM"/>
    </source>
</evidence>
<dbReference type="AlphaFoldDB" id="A0A4Z1L5S5"/>
<dbReference type="Proteomes" id="UP000297280">
    <property type="component" value="Unassembled WGS sequence"/>
</dbReference>
<keyword evidence="2" id="KW-0808">Transferase</keyword>
<accession>A0A4Z1L5S5</accession>
<dbReference type="Gene3D" id="3.40.50.150">
    <property type="entry name" value="Vaccinia Virus protein VP39"/>
    <property type="match status" value="1"/>
</dbReference>
<evidence type="ECO:0000313" key="5">
    <source>
        <dbReference type="EMBL" id="TGO92231.1"/>
    </source>
</evidence>
<comment type="similarity">
    <text evidence="1">Belongs to the nicotianamine synthase (NAS)-like family.</text>
</comment>